<dbReference type="EMBL" id="JBJQOH010000008">
    <property type="protein sequence ID" value="KAL3675735.1"/>
    <property type="molecule type" value="Genomic_DNA"/>
</dbReference>
<dbReference type="InterPro" id="IPR001660">
    <property type="entry name" value="SAM"/>
</dbReference>
<dbReference type="CDD" id="cd09487">
    <property type="entry name" value="SAM_superfamily"/>
    <property type="match status" value="1"/>
</dbReference>
<accession>A0ABD3G9D3</accession>
<proteinExistence type="predicted"/>
<dbReference type="InterPro" id="IPR013761">
    <property type="entry name" value="SAM/pointed_sf"/>
</dbReference>
<name>A0ABD3G9D3_9MARC</name>
<dbReference type="Proteomes" id="UP001633002">
    <property type="component" value="Unassembled WGS sequence"/>
</dbReference>
<protein>
    <recommendedName>
        <fullName evidence="1">SAM domain-containing protein</fullName>
    </recommendedName>
</protein>
<gene>
    <name evidence="2" type="ORF">R1sor_025683</name>
</gene>
<evidence type="ECO:0000313" key="2">
    <source>
        <dbReference type="EMBL" id="KAL3675735.1"/>
    </source>
</evidence>
<dbReference type="Gene3D" id="1.10.150.50">
    <property type="entry name" value="Transcription Factor, Ets-1"/>
    <property type="match status" value="1"/>
</dbReference>
<comment type="caution">
    <text evidence="2">The sequence shown here is derived from an EMBL/GenBank/DDBJ whole genome shotgun (WGS) entry which is preliminary data.</text>
</comment>
<dbReference type="PROSITE" id="PS50105">
    <property type="entry name" value="SAM_DOMAIN"/>
    <property type="match status" value="1"/>
</dbReference>
<organism evidence="2 3">
    <name type="scientific">Riccia sorocarpa</name>
    <dbReference type="NCBI Taxonomy" id="122646"/>
    <lineage>
        <taxon>Eukaryota</taxon>
        <taxon>Viridiplantae</taxon>
        <taxon>Streptophyta</taxon>
        <taxon>Embryophyta</taxon>
        <taxon>Marchantiophyta</taxon>
        <taxon>Marchantiopsida</taxon>
        <taxon>Marchantiidae</taxon>
        <taxon>Marchantiales</taxon>
        <taxon>Ricciaceae</taxon>
        <taxon>Riccia</taxon>
    </lineage>
</organism>
<feature type="domain" description="SAM" evidence="1">
    <location>
        <begin position="12"/>
        <end position="77"/>
    </location>
</feature>
<sequence>MTSKYSEFDRSGSVDSTVRWVSEYLGYTGYSEIFRSESVDGPALRELAKSMESLALLGLTLGHRAKLVKYFRELNDDTVGREIVKPAEGDKADSNLRRTDAPDATAVMKTTVVATVVQERRQSLSNDSSVRQTDPDYISYDDIFRKKQNGNAAAGC</sequence>
<evidence type="ECO:0000313" key="3">
    <source>
        <dbReference type="Proteomes" id="UP001633002"/>
    </source>
</evidence>
<dbReference type="SUPFAM" id="SSF47769">
    <property type="entry name" value="SAM/Pointed domain"/>
    <property type="match status" value="1"/>
</dbReference>
<evidence type="ECO:0000259" key="1">
    <source>
        <dbReference type="PROSITE" id="PS50105"/>
    </source>
</evidence>
<reference evidence="2 3" key="1">
    <citation type="submission" date="2024-09" db="EMBL/GenBank/DDBJ databases">
        <title>Chromosome-scale assembly of Riccia sorocarpa.</title>
        <authorList>
            <person name="Paukszto L."/>
        </authorList>
    </citation>
    <scope>NUCLEOTIDE SEQUENCE [LARGE SCALE GENOMIC DNA]</scope>
    <source>
        <strain evidence="2">LP-2024</strain>
        <tissue evidence="2">Aerial parts of the thallus</tissue>
    </source>
</reference>
<dbReference type="AlphaFoldDB" id="A0ABD3G9D3"/>
<keyword evidence="3" id="KW-1185">Reference proteome</keyword>